<dbReference type="CDD" id="cd07233">
    <property type="entry name" value="GlxI_Zn"/>
    <property type="match status" value="2"/>
</dbReference>
<dbReference type="InterPro" id="IPR004361">
    <property type="entry name" value="Glyoxalase_1"/>
</dbReference>
<proteinExistence type="inferred from homology"/>
<dbReference type="SUPFAM" id="SSF54593">
    <property type="entry name" value="Glyoxalase/Bleomycin resistance protein/Dihydroxybiphenyl dioxygenase"/>
    <property type="match status" value="2"/>
</dbReference>
<dbReference type="InterPro" id="IPR018146">
    <property type="entry name" value="Glyoxalase_1_CS"/>
</dbReference>
<protein>
    <recommendedName>
        <fullName evidence="3 9">Lactoylglutathione lyase</fullName>
        <ecNumber evidence="3 9">4.4.1.5</ecNumber>
    </recommendedName>
    <alternativeName>
        <fullName evidence="9">Glyoxalase I</fullName>
    </alternativeName>
</protein>
<dbReference type="Gene3D" id="3.10.180.10">
    <property type="entry name" value="2,3-Dihydroxybiphenyl 1,2-Dioxygenase, domain 1"/>
    <property type="match status" value="2"/>
</dbReference>
<evidence type="ECO:0000256" key="8">
    <source>
        <dbReference type="PIRSR" id="PIRSR604361-3"/>
    </source>
</evidence>
<dbReference type="InterPro" id="IPR029068">
    <property type="entry name" value="Glyas_Bleomycin-R_OHBP_Dase"/>
</dbReference>
<evidence type="ECO:0000256" key="7">
    <source>
        <dbReference type="PIRSR" id="PIRSR604361-1"/>
    </source>
</evidence>
<comment type="similarity">
    <text evidence="2 9">Belongs to the glyoxalase I family.</text>
</comment>
<evidence type="ECO:0000259" key="10">
    <source>
        <dbReference type="PROSITE" id="PS51819"/>
    </source>
</evidence>
<evidence type="ECO:0000256" key="6">
    <source>
        <dbReference type="ARBA" id="ARBA00023239"/>
    </source>
</evidence>
<dbReference type="PROSITE" id="PS00934">
    <property type="entry name" value="GLYOXALASE_I_1"/>
    <property type="match status" value="1"/>
</dbReference>
<dbReference type="PROSITE" id="PS00935">
    <property type="entry name" value="GLYOXALASE_I_2"/>
    <property type="match status" value="2"/>
</dbReference>
<dbReference type="NCBIfam" id="TIGR00068">
    <property type="entry name" value="glyox_I"/>
    <property type="match status" value="2"/>
</dbReference>
<evidence type="ECO:0000256" key="4">
    <source>
        <dbReference type="ARBA" id="ARBA00022723"/>
    </source>
</evidence>
<dbReference type="InterPro" id="IPR037523">
    <property type="entry name" value="VOC_core"/>
</dbReference>
<evidence type="ECO:0000313" key="12">
    <source>
        <dbReference type="RefSeq" id="XP_033460887.1"/>
    </source>
</evidence>
<reference evidence="12" key="3">
    <citation type="submission" date="2025-08" db="UniProtKB">
        <authorList>
            <consortium name="RefSeq"/>
        </authorList>
    </citation>
    <scope>IDENTIFICATION</scope>
    <source>
        <strain evidence="12">CBS 342.82</strain>
    </source>
</reference>
<gene>
    <name evidence="12" type="ORF">K489DRAFT_317584</name>
</gene>
<keyword evidence="11" id="KW-1185">Reference proteome</keyword>
<keyword evidence="5 8" id="KW-0862">Zinc</keyword>
<comment type="catalytic activity">
    <reaction evidence="9">
        <text>(R)-S-lactoylglutathione = methylglyoxal + glutathione</text>
        <dbReference type="Rhea" id="RHEA:19069"/>
        <dbReference type="ChEBI" id="CHEBI:17158"/>
        <dbReference type="ChEBI" id="CHEBI:57474"/>
        <dbReference type="ChEBI" id="CHEBI:57925"/>
        <dbReference type="EC" id="4.4.1.5"/>
    </reaction>
</comment>
<reference evidence="12" key="1">
    <citation type="submission" date="2020-01" db="EMBL/GenBank/DDBJ databases">
        <authorList>
            <consortium name="DOE Joint Genome Institute"/>
            <person name="Haridas S."/>
            <person name="Albert R."/>
            <person name="Binder M."/>
            <person name="Bloem J."/>
            <person name="Labutti K."/>
            <person name="Salamov A."/>
            <person name="Andreopoulos B."/>
            <person name="Baker S.E."/>
            <person name="Barry K."/>
            <person name="Bills G."/>
            <person name="Bluhm B.H."/>
            <person name="Cannon C."/>
            <person name="Castanera R."/>
            <person name="Culley D.E."/>
            <person name="Daum C."/>
            <person name="Ezra D."/>
            <person name="Gonzalez J.B."/>
            <person name="Henrissat B."/>
            <person name="Kuo A."/>
            <person name="Liang C."/>
            <person name="Lipzen A."/>
            <person name="Lutzoni F."/>
            <person name="Magnuson J."/>
            <person name="Mondo S."/>
            <person name="Nolan M."/>
            <person name="Ohm R."/>
            <person name="Pangilinan J."/>
            <person name="Park H.-J."/>
            <person name="Ramirez L."/>
            <person name="Alfaro M."/>
            <person name="Sun H."/>
            <person name="Tritt A."/>
            <person name="Yoshinaga Y."/>
            <person name="Zwiers L.-H."/>
            <person name="Turgeon B.G."/>
            <person name="Goodwin S.B."/>
            <person name="Spatafora J.W."/>
            <person name="Crous P.W."/>
            <person name="Grigoriev I.V."/>
        </authorList>
    </citation>
    <scope>NUCLEOTIDE SEQUENCE</scope>
    <source>
        <strain evidence="12">CBS 342.82</strain>
    </source>
</reference>
<feature type="domain" description="VOC" evidence="10">
    <location>
        <begin position="8"/>
        <end position="149"/>
    </location>
</feature>
<accession>A0A6J3M706</accession>
<organism evidence="12">
    <name type="scientific">Dissoconium aciculare CBS 342.82</name>
    <dbReference type="NCBI Taxonomy" id="1314786"/>
    <lineage>
        <taxon>Eukaryota</taxon>
        <taxon>Fungi</taxon>
        <taxon>Dikarya</taxon>
        <taxon>Ascomycota</taxon>
        <taxon>Pezizomycotina</taxon>
        <taxon>Dothideomycetes</taxon>
        <taxon>Dothideomycetidae</taxon>
        <taxon>Mycosphaerellales</taxon>
        <taxon>Dissoconiaceae</taxon>
        <taxon>Dissoconium</taxon>
    </lineage>
</organism>
<feature type="binding site" evidence="8">
    <location>
        <position position="262"/>
    </location>
    <ligand>
        <name>Zn(2+)</name>
        <dbReference type="ChEBI" id="CHEBI:29105"/>
        <note>ligand shared between dimeric partners</note>
    </ligand>
</feature>
<dbReference type="PROSITE" id="PS51819">
    <property type="entry name" value="VOC"/>
    <property type="match status" value="2"/>
</dbReference>
<evidence type="ECO:0000256" key="3">
    <source>
        <dbReference type="ARBA" id="ARBA00012081"/>
    </source>
</evidence>
<feature type="binding site" evidence="8">
    <location>
        <position position="308"/>
    </location>
    <ligand>
        <name>Zn(2+)</name>
        <dbReference type="ChEBI" id="CHEBI:29105"/>
        <note>ligand shared between dimeric partners</note>
    </ligand>
</feature>
<dbReference type="OrthoDB" id="16820at2759"/>
<keyword evidence="4 8" id="KW-0479">Metal-binding</keyword>
<dbReference type="GO" id="GO:0004462">
    <property type="term" value="F:lactoylglutathione lyase activity"/>
    <property type="evidence" value="ECO:0007669"/>
    <property type="project" value="UniProtKB-UniRule"/>
</dbReference>
<evidence type="ECO:0000256" key="1">
    <source>
        <dbReference type="ARBA" id="ARBA00005008"/>
    </source>
</evidence>
<dbReference type="UniPathway" id="UPA00619">
    <property type="reaction ID" value="UER00675"/>
</dbReference>
<comment type="function">
    <text evidence="9">Catalyzes the conversion of hemimercaptal, formed from methylglyoxal and glutathione, to S-lactoylglutathione.</text>
</comment>
<dbReference type="PANTHER" id="PTHR10374">
    <property type="entry name" value="LACTOYLGLUTATHIONE LYASE GLYOXALASE I"/>
    <property type="match status" value="1"/>
</dbReference>
<dbReference type="InterPro" id="IPR004360">
    <property type="entry name" value="Glyas_Fos-R_dOase_dom"/>
</dbReference>
<evidence type="ECO:0000256" key="9">
    <source>
        <dbReference type="RuleBase" id="RU361179"/>
    </source>
</evidence>
<evidence type="ECO:0000256" key="2">
    <source>
        <dbReference type="ARBA" id="ARBA00010363"/>
    </source>
</evidence>
<comment type="pathway">
    <text evidence="1 9">Secondary metabolite metabolism; methylglyoxal degradation; (R)-lactate from methylglyoxal: step 1/2.</text>
</comment>
<evidence type="ECO:0000256" key="5">
    <source>
        <dbReference type="ARBA" id="ARBA00022833"/>
    </source>
</evidence>
<keyword evidence="6 9" id="KW-0456">Lyase</keyword>
<dbReference type="GeneID" id="54359050"/>
<feature type="active site" description="Proton donor/acceptor" evidence="7">
    <location>
        <position position="308"/>
    </location>
</feature>
<evidence type="ECO:0000313" key="11">
    <source>
        <dbReference type="Proteomes" id="UP000504637"/>
    </source>
</evidence>
<dbReference type="RefSeq" id="XP_033460887.1">
    <property type="nucleotide sequence ID" value="XM_033601250.1"/>
</dbReference>
<feature type="domain" description="VOC" evidence="10">
    <location>
        <begin position="167"/>
        <end position="312"/>
    </location>
</feature>
<dbReference type="EC" id="4.4.1.5" evidence="3 9"/>
<name>A0A6J3M706_9PEZI</name>
<sequence length="322" mass="36756">MTDPSKYKFNHSMLRVKDPKASIKFYEHLGMSVVNKFEFPDNKFDLYFLAYDSPKAVSHNNHWTDREGIIELTHNYGTESDPNYKACNGNKDHGKGFGHVCISVDNIQAACKRIGDAGYKFQKRLEDGRMHNIAFALDPDEYWVEIIAFNPVEKTESITETDPGSYRMNHTMIRVKDKDASIKFYEEVMGMTLKRTSENKDAEFNLYFLGYGPKPDEGSSANGVNPNADKEGLLELTWNYGTEKQEGKVYHDGNSDPQGFGHICVSVDDLEAACQRFEEKGVSWKKRLTDGRMKNVAFVLDPDGYWIEVIQNDKYKSAPGKY</sequence>
<comment type="cofactor">
    <cofactor evidence="8">
        <name>Zn(2+)</name>
        <dbReference type="ChEBI" id="CHEBI:29105"/>
    </cofactor>
    <text evidence="8">Binds 1 zinc ion per subunit. In the homodimer, two zinc ions are bound between subunits.</text>
</comment>
<dbReference type="Pfam" id="PF00903">
    <property type="entry name" value="Glyoxalase"/>
    <property type="match status" value="2"/>
</dbReference>
<feature type="binding site" evidence="8">
    <location>
        <position position="235"/>
    </location>
    <ligand>
        <name>Zn(2+)</name>
        <dbReference type="ChEBI" id="CHEBI:29105"/>
        <note>ligand shared between dimeric partners</note>
    </ligand>
</feature>
<dbReference type="PANTHER" id="PTHR10374:SF30">
    <property type="entry name" value="LACTOYLGLUTATHIONE LYASE"/>
    <property type="match status" value="1"/>
</dbReference>
<dbReference type="Proteomes" id="UP000504637">
    <property type="component" value="Unplaced"/>
</dbReference>
<dbReference type="AlphaFoldDB" id="A0A6J3M706"/>
<dbReference type="GO" id="GO:0046872">
    <property type="term" value="F:metal ion binding"/>
    <property type="evidence" value="ECO:0007669"/>
    <property type="project" value="UniProtKB-UniRule"/>
</dbReference>
<reference evidence="12" key="2">
    <citation type="submission" date="2020-04" db="EMBL/GenBank/DDBJ databases">
        <authorList>
            <consortium name="NCBI Genome Project"/>
        </authorList>
    </citation>
    <scope>NUCLEOTIDE SEQUENCE</scope>
    <source>
        <strain evidence="12">CBS 342.82</strain>
    </source>
</reference>